<dbReference type="Gene3D" id="3.40.50.300">
    <property type="entry name" value="P-loop containing nucleotide triphosphate hydrolases"/>
    <property type="match status" value="1"/>
</dbReference>
<dbReference type="OrthoDB" id="21416at2759"/>
<organism evidence="4 5">
    <name type="scientific">Cytospora mali</name>
    <name type="common">Apple Valsa canker fungus</name>
    <name type="synonym">Valsa mali</name>
    <dbReference type="NCBI Taxonomy" id="578113"/>
    <lineage>
        <taxon>Eukaryota</taxon>
        <taxon>Fungi</taxon>
        <taxon>Dikarya</taxon>
        <taxon>Ascomycota</taxon>
        <taxon>Pezizomycotina</taxon>
        <taxon>Sordariomycetes</taxon>
        <taxon>Sordariomycetidae</taxon>
        <taxon>Diaporthales</taxon>
        <taxon>Cytosporaceae</taxon>
        <taxon>Cytospora</taxon>
    </lineage>
</organism>
<evidence type="ECO:0000259" key="2">
    <source>
        <dbReference type="Pfam" id="PF24809"/>
    </source>
</evidence>
<feature type="domain" description="Nephrocystin 3-like N-terminal" evidence="3">
    <location>
        <begin position="277"/>
        <end position="427"/>
    </location>
</feature>
<dbReference type="AlphaFoldDB" id="A0A194VSD7"/>
<dbReference type="Pfam" id="PF24883">
    <property type="entry name" value="NPHP3_N"/>
    <property type="match status" value="1"/>
</dbReference>
<proteinExistence type="predicted"/>
<gene>
    <name evidence="4" type="ORF">VM1G_03581</name>
</gene>
<keyword evidence="5" id="KW-1185">Reference proteome</keyword>
<dbReference type="Proteomes" id="UP000078559">
    <property type="component" value="Chromosome 3"/>
</dbReference>
<reference evidence="4" key="1">
    <citation type="submission" date="2014-12" db="EMBL/GenBank/DDBJ databases">
        <title>Genome Sequence of Valsa Canker Pathogens Uncovers a Specific Adaption of Colonization on Woody Bark.</title>
        <authorList>
            <person name="Yin Z."/>
            <person name="Liu H."/>
            <person name="Gao X."/>
            <person name="Li Z."/>
            <person name="Song N."/>
            <person name="Ke X."/>
            <person name="Dai Q."/>
            <person name="Wu Y."/>
            <person name="Sun Y."/>
            <person name="Xu J.-R."/>
            <person name="Kang Z.K."/>
            <person name="Wang L."/>
            <person name="Huang L."/>
        </authorList>
    </citation>
    <scope>NUCLEOTIDE SEQUENCE [LARGE SCALE GENOMIC DNA]</scope>
    <source>
        <strain evidence="4">03-8</strain>
    </source>
</reference>
<dbReference type="Pfam" id="PF24809">
    <property type="entry name" value="DUF7708"/>
    <property type="match status" value="1"/>
</dbReference>
<evidence type="ECO:0000313" key="4">
    <source>
        <dbReference type="EMBL" id="KUI67111.1"/>
    </source>
</evidence>
<dbReference type="PANTHER" id="PTHR10039">
    <property type="entry name" value="AMELOGENIN"/>
    <property type="match status" value="1"/>
</dbReference>
<dbReference type="EMBL" id="CM003100">
    <property type="protein sequence ID" value="KUI67111.1"/>
    <property type="molecule type" value="Genomic_DNA"/>
</dbReference>
<feature type="domain" description="DUF7708" evidence="2">
    <location>
        <begin position="85"/>
        <end position="223"/>
    </location>
</feature>
<dbReference type="InterPro" id="IPR056884">
    <property type="entry name" value="NPHP3-like_N"/>
</dbReference>
<dbReference type="Gene3D" id="1.25.40.10">
    <property type="entry name" value="Tetratricopeptide repeat domain"/>
    <property type="match status" value="2"/>
</dbReference>
<name>A0A194VSD7_CYTMA</name>
<evidence type="ECO:0000256" key="1">
    <source>
        <dbReference type="ARBA" id="ARBA00022737"/>
    </source>
</evidence>
<dbReference type="SUPFAM" id="SSF52540">
    <property type="entry name" value="P-loop containing nucleoside triphosphate hydrolases"/>
    <property type="match status" value="1"/>
</dbReference>
<evidence type="ECO:0000313" key="5">
    <source>
        <dbReference type="Proteomes" id="UP000078559"/>
    </source>
</evidence>
<keyword evidence="1" id="KW-0677">Repeat</keyword>
<dbReference type="InterPro" id="IPR011990">
    <property type="entry name" value="TPR-like_helical_dom_sf"/>
</dbReference>
<accession>A0A194VSD7</accession>
<sequence>MSDISKTTSSSGVVHREDAETRIGAILKGSASCWEEAVQQYIEKHPKKSITFINKDEGIRDCEVKVAAQDIIGRYKESSEISKVGRFAKQLSQYCEILDLFCEQQPYQVAVVWGFFRFLIKVTAHEEEVRELIAEGLDQALRYINLGNNTLKSLARGQYQTPSVSNVQSSVVRLFSHTVYFLQEAWEYIGRKKLARLKQAIFSSFKAEFKSKLEGLKQEALDIITAMQWTTYETIQASTSVLRLEIQNPEGHTARSDIEIHSSLANNGRDIDKATPETCDWVQNDPTYQQWRAEPHGILWLLGEMGSGKSVLTKYLAKSSTERPNFAFFFSRMRCPGDSTPELFVGCLLMYMMQNQKPARNAFPLPRQLDRKWDLIHKLLGEYKEFDIFIDGLDECTFQHEQAFEDWMLQLETLQRSSGVRIIISSRPHRGILAHAQRGMQLVLGGDGSKRDAVTFATKFIASNSSLSPFRESIMRTLSERPSYNILEIQMRLMAACRARTNTQALDCIQKLPSRLSEIYQEILDETELRIEKADYGIRREIFMLLFRQREPLTARHISAAYALKPMDKSLDSNDLLIDPANAILDICYPLVTIRDGYVSFTHVSIKEFLELHVRPSKIQEENLRLSNEESDKYFARKCLSVLLLEQYSSPRRIGMLLHRNLLQDVSRSSSPERFEDTDDFHQYAATNWVNHLTAIENPDHDILILANDFISTFSFVHWSEYVVKRDSDFAVPFRTRYRLMRWLSTLPDSSQDLVDTTKYFEGPYTTLSEHYSTEAKDRELQWLCLYRLARYFIQVDYKRAHRVLQQTVEGLTILLGPENPLTLLARTDYAKLLLGEGLMKEARDNFLEIWDIQREVSPDSVDAYTSLALAGLSSYYMTYFDISKQQQQQAYDGLAKRIGANHYDTLCSRLYLAYAKAGLGSDGLALDEFSEVYKARSEVHGRDDGLSIMSLAARGQSERILDRLESARDSIQQAWESRLRLWNLSHANVIDTAIHLLITYRDMGLQDEAQSIISRLNLDQIREQQYLRYCQITHIRGLLLYDEDEGDFGIGVLQNLLSDNKERARGNNRWLMWVRLSLAQMMTEHDEGHEVLGLFEGIIRKKQPDTEDLSHNGESPKLLELAMKVLSLVRKRMYSEAETCLRDENCEWVRESDLWIPVGFEIRLRGRREEG</sequence>
<dbReference type="SMR" id="A0A194VSD7"/>
<protein>
    <submittedName>
        <fullName evidence="4">Uncharacterized protein</fullName>
    </submittedName>
</protein>
<dbReference type="InterPro" id="IPR027417">
    <property type="entry name" value="P-loop_NTPase"/>
</dbReference>
<evidence type="ECO:0000259" key="3">
    <source>
        <dbReference type="Pfam" id="PF24883"/>
    </source>
</evidence>
<dbReference type="InterPro" id="IPR056125">
    <property type="entry name" value="DUF7708"/>
</dbReference>